<protein>
    <submittedName>
        <fullName evidence="2">Uncharacterized protein</fullName>
    </submittedName>
</protein>
<keyword evidence="3" id="KW-1185">Reference proteome</keyword>
<feature type="region of interest" description="Disordered" evidence="1">
    <location>
        <begin position="1"/>
        <end position="108"/>
    </location>
</feature>
<proteinExistence type="predicted"/>
<dbReference type="Proteomes" id="UP000827986">
    <property type="component" value="Unassembled WGS sequence"/>
</dbReference>
<sequence>MLSQRHPSTGLSQSTLPIPPAHSRAASPAGFPLHTDAPSRAADGPHLTPERGQCRQRRPPHTPASSNIPQTLPRIADQRPSRAPRPPHVCPEHTSLGKKLPSHPLLNP</sequence>
<name>A0A9D4AU20_9SAUR</name>
<feature type="compositionally biased region" description="Polar residues" evidence="1">
    <location>
        <begin position="1"/>
        <end position="16"/>
    </location>
</feature>
<organism evidence="2 3">
    <name type="scientific">Mauremys mutica</name>
    <name type="common">yellowpond turtle</name>
    <dbReference type="NCBI Taxonomy" id="74926"/>
    <lineage>
        <taxon>Eukaryota</taxon>
        <taxon>Metazoa</taxon>
        <taxon>Chordata</taxon>
        <taxon>Craniata</taxon>
        <taxon>Vertebrata</taxon>
        <taxon>Euteleostomi</taxon>
        <taxon>Archelosauria</taxon>
        <taxon>Testudinata</taxon>
        <taxon>Testudines</taxon>
        <taxon>Cryptodira</taxon>
        <taxon>Durocryptodira</taxon>
        <taxon>Testudinoidea</taxon>
        <taxon>Geoemydidae</taxon>
        <taxon>Geoemydinae</taxon>
        <taxon>Mauremys</taxon>
    </lineage>
</organism>
<comment type="caution">
    <text evidence="2">The sequence shown here is derived from an EMBL/GenBank/DDBJ whole genome shotgun (WGS) entry which is preliminary data.</text>
</comment>
<gene>
    <name evidence="2" type="ORF">KIL84_021041</name>
</gene>
<evidence type="ECO:0000313" key="2">
    <source>
        <dbReference type="EMBL" id="KAH1176307.1"/>
    </source>
</evidence>
<reference evidence="2" key="1">
    <citation type="submission" date="2021-09" db="EMBL/GenBank/DDBJ databases">
        <title>The genome of Mauremys mutica provides insights into the evolution of semi-aquatic lifestyle.</title>
        <authorList>
            <person name="Gong S."/>
            <person name="Gao Y."/>
        </authorList>
    </citation>
    <scope>NUCLEOTIDE SEQUENCE</scope>
    <source>
        <strain evidence="2">MM-2020</strain>
        <tissue evidence="2">Muscle</tissue>
    </source>
</reference>
<dbReference type="EMBL" id="JAHDVG010000475">
    <property type="protein sequence ID" value="KAH1176307.1"/>
    <property type="molecule type" value="Genomic_DNA"/>
</dbReference>
<dbReference type="AlphaFoldDB" id="A0A9D4AU20"/>
<evidence type="ECO:0000256" key="1">
    <source>
        <dbReference type="SAM" id="MobiDB-lite"/>
    </source>
</evidence>
<evidence type="ECO:0000313" key="3">
    <source>
        <dbReference type="Proteomes" id="UP000827986"/>
    </source>
</evidence>
<accession>A0A9D4AU20</accession>